<dbReference type="RefSeq" id="WP_069466292.1">
    <property type="nucleotide sequence ID" value="NZ_FODD01000011.1"/>
</dbReference>
<feature type="signal peptide" evidence="4">
    <location>
        <begin position="1"/>
        <end position="27"/>
    </location>
</feature>
<feature type="chain" id="PRO_5010198367" evidence="4">
    <location>
        <begin position="28"/>
        <end position="431"/>
    </location>
</feature>
<name>A0A1H8JZ97_9ACTN</name>
<organism evidence="6 7">
    <name type="scientific">Actinacidiphila rubida</name>
    <dbReference type="NCBI Taxonomy" id="310780"/>
    <lineage>
        <taxon>Bacteria</taxon>
        <taxon>Bacillati</taxon>
        <taxon>Actinomycetota</taxon>
        <taxon>Actinomycetes</taxon>
        <taxon>Kitasatosporales</taxon>
        <taxon>Streptomycetaceae</taxon>
        <taxon>Actinacidiphila</taxon>
    </lineage>
</organism>
<dbReference type="SUPFAM" id="SSF48230">
    <property type="entry name" value="Chondroitin AC/alginate lyase"/>
    <property type="match status" value="1"/>
</dbReference>
<keyword evidence="7" id="KW-1185">Reference proteome</keyword>
<accession>A0A1H8JZ97</accession>
<dbReference type="Proteomes" id="UP000181951">
    <property type="component" value="Unassembled WGS sequence"/>
</dbReference>
<gene>
    <name evidence="6" type="ORF">SAMN05216267_1011132</name>
</gene>
<dbReference type="Pfam" id="PF05426">
    <property type="entry name" value="Alginate_lyase"/>
    <property type="match status" value="1"/>
</dbReference>
<sequence>MRRGLTALLAACGTLAAVLLSNSPAGAAGVAGRHDGGRPPVRPAPHTVVLDGTRLQRASVALHRGDRALTGVLAQLTAQADGWLTQGPWTVTSKPQTPPGGDRHDYLSQAPYWWPTQPKTADNPWGCPYVQKDGVRNPDVDTITDHDGRGRMFNAVYSLTLAWYYTGRAAYAEHAAQILRTWFTDPATRMNPNLDHGQIIPCRTDGRAIGIIDFSQQFTDVLDATAILDIGAPGWTRADHRGMQDWYTAFTTWLGGSFAAGEADADNNHGTFFDMQLAALQLATGHRDLARQTVLSAETRRIDSQVAGDGGLPQELARTRSFHYSTFDLVALTRLAQIGRHVGVDVWNYRNPAGATVLDAVDFLLPAATGAAAWPYPELEFQRFAASDVVRAAADAGDPRARGAVPLLQAPPGGDLWPLRPATEQLDPISG</sequence>
<reference evidence="6 7" key="1">
    <citation type="submission" date="2016-10" db="EMBL/GenBank/DDBJ databases">
        <authorList>
            <person name="de Groot N.N."/>
        </authorList>
    </citation>
    <scope>NUCLEOTIDE SEQUENCE [LARGE SCALE GENOMIC DNA]</scope>
    <source>
        <strain evidence="6 7">CGMCC 4.2026</strain>
    </source>
</reference>
<keyword evidence="1 4" id="KW-0732">Signal</keyword>
<keyword evidence="2 6" id="KW-0456">Lyase</keyword>
<dbReference type="Gene3D" id="1.50.10.100">
    <property type="entry name" value="Chondroitin AC/alginate lyase"/>
    <property type="match status" value="1"/>
</dbReference>
<dbReference type="GO" id="GO:0042597">
    <property type="term" value="C:periplasmic space"/>
    <property type="evidence" value="ECO:0007669"/>
    <property type="project" value="InterPro"/>
</dbReference>
<evidence type="ECO:0000256" key="2">
    <source>
        <dbReference type="ARBA" id="ARBA00023239"/>
    </source>
</evidence>
<dbReference type="EMBL" id="FODD01000011">
    <property type="protein sequence ID" value="SEN86023.1"/>
    <property type="molecule type" value="Genomic_DNA"/>
</dbReference>
<feature type="region of interest" description="Disordered" evidence="3">
    <location>
        <begin position="402"/>
        <end position="431"/>
    </location>
</feature>
<evidence type="ECO:0000256" key="3">
    <source>
        <dbReference type="SAM" id="MobiDB-lite"/>
    </source>
</evidence>
<protein>
    <submittedName>
        <fullName evidence="6">Alginate lyase</fullName>
    </submittedName>
</protein>
<evidence type="ECO:0000313" key="7">
    <source>
        <dbReference type="Proteomes" id="UP000181951"/>
    </source>
</evidence>
<dbReference type="InterPro" id="IPR008397">
    <property type="entry name" value="Alginate_lyase_dom"/>
</dbReference>
<evidence type="ECO:0000256" key="4">
    <source>
        <dbReference type="SAM" id="SignalP"/>
    </source>
</evidence>
<evidence type="ECO:0000313" key="6">
    <source>
        <dbReference type="EMBL" id="SEN86023.1"/>
    </source>
</evidence>
<dbReference type="InterPro" id="IPR008929">
    <property type="entry name" value="Chondroitin_lyas"/>
</dbReference>
<dbReference type="OrthoDB" id="7210452at2"/>
<evidence type="ECO:0000259" key="5">
    <source>
        <dbReference type="Pfam" id="PF05426"/>
    </source>
</evidence>
<dbReference type="STRING" id="310780.SAMN05216267_1011132"/>
<feature type="domain" description="Alginate lyase" evidence="5">
    <location>
        <begin position="90"/>
        <end position="374"/>
    </location>
</feature>
<evidence type="ECO:0000256" key="1">
    <source>
        <dbReference type="ARBA" id="ARBA00022729"/>
    </source>
</evidence>
<proteinExistence type="predicted"/>
<dbReference type="AlphaFoldDB" id="A0A1H8JZ97"/>
<dbReference type="GO" id="GO:0016829">
    <property type="term" value="F:lyase activity"/>
    <property type="evidence" value="ECO:0007669"/>
    <property type="project" value="UniProtKB-KW"/>
</dbReference>